<dbReference type="OMA" id="AMYSQYR"/>
<dbReference type="Proteomes" id="UP000000600">
    <property type="component" value="Unassembled WGS sequence"/>
</dbReference>
<dbReference type="EMBL" id="CT868006">
    <property type="protein sequence ID" value="CAK59968.1"/>
    <property type="molecule type" value="Genomic_DNA"/>
</dbReference>
<proteinExistence type="predicted"/>
<dbReference type="InParanoid" id="A0BN51"/>
<evidence type="ECO:0000256" key="1">
    <source>
        <dbReference type="ARBA" id="ARBA00022857"/>
    </source>
</evidence>
<dbReference type="InterPro" id="IPR013154">
    <property type="entry name" value="ADH-like_N"/>
</dbReference>
<evidence type="ECO:0000256" key="2">
    <source>
        <dbReference type="ARBA" id="ARBA00023002"/>
    </source>
</evidence>
<dbReference type="InterPro" id="IPR036291">
    <property type="entry name" value="NAD(P)-bd_dom_sf"/>
</dbReference>
<evidence type="ECO:0000313" key="5">
    <source>
        <dbReference type="Proteomes" id="UP000000600"/>
    </source>
</evidence>
<organism evidence="4 5">
    <name type="scientific">Paramecium tetraurelia</name>
    <dbReference type="NCBI Taxonomy" id="5888"/>
    <lineage>
        <taxon>Eukaryota</taxon>
        <taxon>Sar</taxon>
        <taxon>Alveolata</taxon>
        <taxon>Ciliophora</taxon>
        <taxon>Intramacronucleata</taxon>
        <taxon>Oligohymenophorea</taxon>
        <taxon>Peniculida</taxon>
        <taxon>Parameciidae</taxon>
        <taxon>Paramecium</taxon>
    </lineage>
</organism>
<evidence type="ECO:0000259" key="3">
    <source>
        <dbReference type="SMART" id="SM00829"/>
    </source>
</evidence>
<dbReference type="Gene3D" id="3.90.180.10">
    <property type="entry name" value="Medium-chain alcohol dehydrogenases, catalytic domain"/>
    <property type="match status" value="1"/>
</dbReference>
<dbReference type="SUPFAM" id="SSF50129">
    <property type="entry name" value="GroES-like"/>
    <property type="match status" value="1"/>
</dbReference>
<dbReference type="PANTHER" id="PTHR48106">
    <property type="entry name" value="QUINONE OXIDOREDUCTASE PIG3-RELATED"/>
    <property type="match status" value="1"/>
</dbReference>
<evidence type="ECO:0000313" key="4">
    <source>
        <dbReference type="EMBL" id="CAK59968.1"/>
    </source>
</evidence>
<gene>
    <name evidence="4" type="ORF">GSPATT00030606001</name>
</gene>
<dbReference type="HOGENOM" id="CLU_026673_17_2_1"/>
<dbReference type="KEGG" id="ptm:GSPATT00030606001"/>
<dbReference type="Gene3D" id="3.40.50.720">
    <property type="entry name" value="NAD(P)-binding Rossmann-like Domain"/>
    <property type="match status" value="1"/>
</dbReference>
<sequence>MKSQSKQEIRILEIIQEEQLCLKIHIYFNINMQTQMRAVVLEGPGQEAVVKEIPIPTPQSGQVLIKVDSAPINPSDIAFLHGAYSSGKQFPCVPGFEGSGTVIANGGGIMGWRLVGKRVAFYSQSQFGTYGEYSVADALGCLELDNDITLQEACCSFVNPLTVISMLEVAKEHKTQAVVHTAAASQLGRMMIRHFQANGVRVINIIRRDAQVDMLKKEGADIILNQSDADFIEKLKNVTQTLRATVFFDALGGELTGQILEAMPNHSTCYVYGGLSLKPVGNVSIMDLIFKDKKVVGFWLTSYLKTKNIISQALLLKQLKGLLKTNLKTIVAKTVDVSEFKEGLEYYKKNMSEGKVLIRYEKNQQSIQQ</sequence>
<protein>
    <recommendedName>
        <fullName evidence="3">Enoyl reductase (ER) domain-containing protein</fullName>
    </recommendedName>
</protein>
<dbReference type="STRING" id="5888.A0BN51"/>
<dbReference type="RefSeq" id="XP_001427366.1">
    <property type="nucleotide sequence ID" value="XM_001427329.2"/>
</dbReference>
<dbReference type="SUPFAM" id="SSF51735">
    <property type="entry name" value="NAD(P)-binding Rossmann-fold domains"/>
    <property type="match status" value="1"/>
</dbReference>
<dbReference type="Pfam" id="PF08240">
    <property type="entry name" value="ADH_N"/>
    <property type="match status" value="1"/>
</dbReference>
<keyword evidence="1" id="KW-0521">NADP</keyword>
<dbReference type="AlphaFoldDB" id="A0BN51"/>
<dbReference type="OrthoDB" id="415383at2759"/>
<dbReference type="SMART" id="SM00829">
    <property type="entry name" value="PKS_ER"/>
    <property type="match status" value="1"/>
</dbReference>
<dbReference type="CDD" id="cd08291">
    <property type="entry name" value="ETR_like_1"/>
    <property type="match status" value="1"/>
</dbReference>
<feature type="domain" description="Enoyl reductase (ER)" evidence="3">
    <location>
        <begin position="45"/>
        <end position="358"/>
    </location>
</feature>
<dbReference type="PANTHER" id="PTHR48106:SF18">
    <property type="entry name" value="QUINONE OXIDOREDUCTASE PIG3"/>
    <property type="match status" value="1"/>
</dbReference>
<reference evidence="4 5" key="1">
    <citation type="journal article" date="2006" name="Nature">
        <title>Global trends of whole-genome duplications revealed by the ciliate Paramecium tetraurelia.</title>
        <authorList>
            <consortium name="Genoscope"/>
            <person name="Aury J.-M."/>
            <person name="Jaillon O."/>
            <person name="Duret L."/>
            <person name="Noel B."/>
            <person name="Jubin C."/>
            <person name="Porcel B.M."/>
            <person name="Segurens B."/>
            <person name="Daubin V."/>
            <person name="Anthouard V."/>
            <person name="Aiach N."/>
            <person name="Arnaiz O."/>
            <person name="Billaut A."/>
            <person name="Beisson J."/>
            <person name="Blanc I."/>
            <person name="Bouhouche K."/>
            <person name="Camara F."/>
            <person name="Duharcourt S."/>
            <person name="Guigo R."/>
            <person name="Gogendeau D."/>
            <person name="Katinka M."/>
            <person name="Keller A.-M."/>
            <person name="Kissmehl R."/>
            <person name="Klotz C."/>
            <person name="Koll F."/>
            <person name="Le Moue A."/>
            <person name="Lepere C."/>
            <person name="Malinsky S."/>
            <person name="Nowacki M."/>
            <person name="Nowak J.K."/>
            <person name="Plattner H."/>
            <person name="Poulain J."/>
            <person name="Ruiz F."/>
            <person name="Serrano V."/>
            <person name="Zagulski M."/>
            <person name="Dessen P."/>
            <person name="Betermier M."/>
            <person name="Weissenbach J."/>
            <person name="Scarpelli C."/>
            <person name="Schachter V."/>
            <person name="Sperling L."/>
            <person name="Meyer E."/>
            <person name="Cohen J."/>
            <person name="Wincker P."/>
        </authorList>
    </citation>
    <scope>NUCLEOTIDE SEQUENCE [LARGE SCALE GENOMIC DNA]</scope>
    <source>
        <strain evidence="4 5">Stock d4-2</strain>
    </source>
</reference>
<accession>A0BN51</accession>
<dbReference type="GeneID" id="5013148"/>
<dbReference type="Pfam" id="PF00107">
    <property type="entry name" value="ADH_zinc_N"/>
    <property type="match status" value="1"/>
</dbReference>
<dbReference type="GO" id="GO:0070402">
    <property type="term" value="F:NADPH binding"/>
    <property type="evidence" value="ECO:0000318"/>
    <property type="project" value="GO_Central"/>
</dbReference>
<dbReference type="GO" id="GO:0016651">
    <property type="term" value="F:oxidoreductase activity, acting on NAD(P)H"/>
    <property type="evidence" value="ECO:0000318"/>
    <property type="project" value="GO_Central"/>
</dbReference>
<dbReference type="eggNOG" id="KOG0025">
    <property type="taxonomic scope" value="Eukaryota"/>
</dbReference>
<dbReference type="InterPro" id="IPR011032">
    <property type="entry name" value="GroES-like_sf"/>
</dbReference>
<dbReference type="InterPro" id="IPR020843">
    <property type="entry name" value="ER"/>
</dbReference>
<name>A0BN51_PARTE</name>
<keyword evidence="5" id="KW-1185">Reference proteome</keyword>
<dbReference type="InterPro" id="IPR013149">
    <property type="entry name" value="ADH-like_C"/>
</dbReference>
<keyword evidence="2" id="KW-0560">Oxidoreductase</keyword>